<name>A0A9P7RZF4_9AGAR</name>
<sequence>MALVSLLLCLQSIAIHALLSYALPNITHTLEARQSNSKLVFCHFMVCALDSTTSLTVFTGFQIGITSDRTSSGDYDDDMKRAKALGIDAFALNIGVDPYTDTQLNFAYDSAAANGMKVFISFDFNWYHTSDGSAVGAKVAQYASRPAQLMVNNKVFVSSFAGDGVDVDAIRAAAGRDVYFAPNFHPGQGNFGVIDGALNWMGWQNDGNNKAPKPGKLITVDAGDKAYISALGGKGYIAPASPWFFTHFGSEVSYSKNWVFPGDFLWYLRWVEILALKPTFVEIVTWNDYGESHYIGPLASKHTDDGASKWINDMPHIGWLEMSKLFIAAYKAGANSVNSFIAEEKLVYWYRITPKDLNCDSTDTTMGPANNASGNYFNGRPNGYETMKDEVFVVALLRSAGTVRVNSGGTLYTFDAPAGAAAFSVPFKVGSQSFSLVRNGVEVLGATSFKVIQNTCPCGLYNFNPYVGTVPEEARDVLGPDGFAAFNNGLKVACNPTPSLPATPPATTAASTTIRATAAPTSTPV</sequence>
<proteinExistence type="predicted"/>
<dbReference type="Gene3D" id="3.20.20.80">
    <property type="entry name" value="Glycosidases"/>
    <property type="match status" value="1"/>
</dbReference>
<dbReference type="EMBL" id="CM032185">
    <property type="protein sequence ID" value="KAG7092619.1"/>
    <property type="molecule type" value="Genomic_DNA"/>
</dbReference>
<keyword evidence="2" id="KW-0732">Signal</keyword>
<dbReference type="InterPro" id="IPR005197">
    <property type="entry name" value="Glyco_hydro_71"/>
</dbReference>
<feature type="compositionally biased region" description="Low complexity" evidence="1">
    <location>
        <begin position="505"/>
        <end position="525"/>
    </location>
</feature>
<reference evidence="3" key="1">
    <citation type="journal article" date="2021" name="Genome Biol. Evol.">
        <title>The assembled and annotated genome of the fairy-ring fungus Marasmius oreades.</title>
        <authorList>
            <person name="Hiltunen M."/>
            <person name="Ament-Velasquez S.L."/>
            <person name="Johannesson H."/>
        </authorList>
    </citation>
    <scope>NUCLEOTIDE SEQUENCE</scope>
    <source>
        <strain evidence="3">03SP1</strain>
    </source>
</reference>
<gene>
    <name evidence="3" type="ORF">E1B28_008962</name>
</gene>
<accession>A0A9P7RZF4</accession>
<feature type="signal peptide" evidence="2">
    <location>
        <begin position="1"/>
        <end position="17"/>
    </location>
</feature>
<dbReference type="KEGG" id="more:E1B28_008962"/>
<dbReference type="RefSeq" id="XP_043009089.1">
    <property type="nucleotide sequence ID" value="XM_043153804.1"/>
</dbReference>
<evidence type="ECO:0000313" key="3">
    <source>
        <dbReference type="EMBL" id="KAG7092619.1"/>
    </source>
</evidence>
<organism evidence="3 4">
    <name type="scientific">Marasmius oreades</name>
    <name type="common">fairy-ring Marasmius</name>
    <dbReference type="NCBI Taxonomy" id="181124"/>
    <lineage>
        <taxon>Eukaryota</taxon>
        <taxon>Fungi</taxon>
        <taxon>Dikarya</taxon>
        <taxon>Basidiomycota</taxon>
        <taxon>Agaricomycotina</taxon>
        <taxon>Agaricomycetes</taxon>
        <taxon>Agaricomycetidae</taxon>
        <taxon>Agaricales</taxon>
        <taxon>Marasmiineae</taxon>
        <taxon>Marasmiaceae</taxon>
        <taxon>Marasmius</taxon>
    </lineage>
</organism>
<dbReference type="CDD" id="cd11577">
    <property type="entry name" value="GH71"/>
    <property type="match status" value="1"/>
</dbReference>
<dbReference type="GO" id="GO:0051118">
    <property type="term" value="F:glucan endo-1,3-alpha-glucosidase activity"/>
    <property type="evidence" value="ECO:0007669"/>
    <property type="project" value="InterPro"/>
</dbReference>
<evidence type="ECO:0000256" key="2">
    <source>
        <dbReference type="SAM" id="SignalP"/>
    </source>
</evidence>
<dbReference type="Pfam" id="PF03659">
    <property type="entry name" value="Glyco_hydro_71"/>
    <property type="match status" value="1"/>
</dbReference>
<evidence type="ECO:0000313" key="4">
    <source>
        <dbReference type="Proteomes" id="UP001049176"/>
    </source>
</evidence>
<dbReference type="Proteomes" id="UP001049176">
    <property type="component" value="Chromosome 5"/>
</dbReference>
<feature type="chain" id="PRO_5040479859" description="Glycoside hydrolase family 71 protein" evidence="2">
    <location>
        <begin position="18"/>
        <end position="525"/>
    </location>
</feature>
<comment type="caution">
    <text evidence="3">The sequence shown here is derived from an EMBL/GenBank/DDBJ whole genome shotgun (WGS) entry which is preliminary data.</text>
</comment>
<dbReference type="SUPFAM" id="SSF51445">
    <property type="entry name" value="(Trans)glycosidases"/>
    <property type="match status" value="1"/>
</dbReference>
<keyword evidence="4" id="KW-1185">Reference proteome</keyword>
<dbReference type="GeneID" id="66078038"/>
<dbReference type="OrthoDB" id="3257981at2759"/>
<evidence type="ECO:0000256" key="1">
    <source>
        <dbReference type="SAM" id="MobiDB-lite"/>
    </source>
</evidence>
<dbReference type="InterPro" id="IPR017853">
    <property type="entry name" value="GH"/>
</dbReference>
<evidence type="ECO:0008006" key="5">
    <source>
        <dbReference type="Google" id="ProtNLM"/>
    </source>
</evidence>
<feature type="region of interest" description="Disordered" evidence="1">
    <location>
        <begin position="501"/>
        <end position="525"/>
    </location>
</feature>
<protein>
    <recommendedName>
        <fullName evidence="5">Glycoside hydrolase family 71 protein</fullName>
    </recommendedName>
</protein>
<dbReference type="AlphaFoldDB" id="A0A9P7RZF4"/>